<evidence type="ECO:0000313" key="2">
    <source>
        <dbReference type="EMBL" id="MBA0636719.1"/>
    </source>
</evidence>
<gene>
    <name evidence="3" type="ORF">Godav_022085</name>
    <name evidence="2" type="ORF">Godav_022088</name>
    <name evidence="1" type="ORF">Godav_023450</name>
</gene>
<sequence length="82" mass="9595">MCFKVIVRSSMAFSDQFLLAHAKLIWREQKEDNGRNQCITISSPILILSKSLWELRLNINDDFVNDFEVPRKRKAEQRIGVS</sequence>
<dbReference type="EMBL" id="JABFAC010000011">
    <property type="protein sequence ID" value="MBA0628801.1"/>
    <property type="molecule type" value="Genomic_DNA"/>
</dbReference>
<accession>A0A7J8SRS1</accession>
<dbReference type="Proteomes" id="UP000593561">
    <property type="component" value="Unassembled WGS sequence"/>
</dbReference>
<evidence type="ECO:0000313" key="4">
    <source>
        <dbReference type="Proteomes" id="UP000593561"/>
    </source>
</evidence>
<dbReference type="AlphaFoldDB" id="A0A7J8SRS1"/>
<keyword evidence="4" id="KW-1185">Reference proteome</keyword>
<dbReference type="EMBL" id="JABFAC010247028">
    <property type="protein sequence ID" value="MBA0636719.1"/>
    <property type="molecule type" value="Genomic_DNA"/>
</dbReference>
<comment type="caution">
    <text evidence="1">The sequence shown here is derived from an EMBL/GenBank/DDBJ whole genome shotgun (WGS) entry which is preliminary data.</text>
</comment>
<organism evidence="1 4">
    <name type="scientific">Gossypium davidsonii</name>
    <name type="common">Davidson's cotton</name>
    <name type="synonym">Gossypium klotzschianum subsp. davidsonii</name>
    <dbReference type="NCBI Taxonomy" id="34287"/>
    <lineage>
        <taxon>Eukaryota</taxon>
        <taxon>Viridiplantae</taxon>
        <taxon>Streptophyta</taxon>
        <taxon>Embryophyta</taxon>
        <taxon>Tracheophyta</taxon>
        <taxon>Spermatophyta</taxon>
        <taxon>Magnoliopsida</taxon>
        <taxon>eudicotyledons</taxon>
        <taxon>Gunneridae</taxon>
        <taxon>Pentapetalae</taxon>
        <taxon>rosids</taxon>
        <taxon>malvids</taxon>
        <taxon>Malvales</taxon>
        <taxon>Malvaceae</taxon>
        <taxon>Malvoideae</taxon>
        <taxon>Gossypium</taxon>
    </lineage>
</organism>
<protein>
    <submittedName>
        <fullName evidence="1">Uncharacterized protein</fullName>
    </submittedName>
</protein>
<proteinExistence type="predicted"/>
<dbReference type="EMBL" id="JABFAC010247029">
    <property type="protein sequence ID" value="MBA0636720.1"/>
    <property type="molecule type" value="Genomic_DNA"/>
</dbReference>
<reference evidence="1 4" key="1">
    <citation type="journal article" date="2019" name="Genome Biol. Evol.">
        <title>Insights into the evolution of the New World diploid cottons (Gossypium, subgenus Houzingenia) based on genome sequencing.</title>
        <authorList>
            <person name="Grover C.E."/>
            <person name="Arick M.A. 2nd"/>
            <person name="Thrash A."/>
            <person name="Conover J.L."/>
            <person name="Sanders W.S."/>
            <person name="Peterson D.G."/>
            <person name="Frelichowski J.E."/>
            <person name="Scheffler J.A."/>
            <person name="Scheffler B.E."/>
            <person name="Wendel J.F."/>
        </authorList>
    </citation>
    <scope>NUCLEOTIDE SEQUENCE [LARGE SCALE GENOMIC DNA]</scope>
    <source>
        <strain evidence="1">27</strain>
        <tissue evidence="1">Leaf</tissue>
    </source>
</reference>
<evidence type="ECO:0000313" key="1">
    <source>
        <dbReference type="EMBL" id="MBA0628801.1"/>
    </source>
</evidence>
<evidence type="ECO:0000313" key="3">
    <source>
        <dbReference type="EMBL" id="MBA0636720.1"/>
    </source>
</evidence>
<name>A0A7J8SRS1_GOSDV</name>
<reference evidence="1" key="2">
    <citation type="submission" date="2020-04" db="EMBL/GenBank/DDBJ databases">
        <authorList>
            <person name="Grover C.E."/>
            <person name="Arick M.A. II"/>
            <person name="Thrash A."/>
            <person name="Conover J.L."/>
            <person name="Sanders W.S."/>
            <person name="Peterson D.G."/>
            <person name="Scheffler J.A."/>
            <person name="Scheffler B.E."/>
            <person name="Wendel J.F."/>
        </authorList>
    </citation>
    <scope>NUCLEOTIDE SEQUENCE</scope>
    <source>
        <strain evidence="1">27</strain>
        <tissue evidence="1">Leaf</tissue>
    </source>
</reference>